<dbReference type="GO" id="GO:0003735">
    <property type="term" value="F:structural constituent of ribosome"/>
    <property type="evidence" value="ECO:0007669"/>
    <property type="project" value="InterPro"/>
</dbReference>
<evidence type="ECO:0000256" key="2">
    <source>
        <dbReference type="ARBA" id="ARBA00022730"/>
    </source>
</evidence>
<dbReference type="InterPro" id="IPR012677">
    <property type="entry name" value="Nucleotide-bd_a/b_plait_sf"/>
</dbReference>
<dbReference type="InterPro" id="IPR012678">
    <property type="entry name" value="Ribosomal_uL23/eL15/eS24_sf"/>
</dbReference>
<comment type="similarity">
    <text evidence="1">Belongs to the universal ribosomal protein uL23 family.</text>
</comment>
<dbReference type="NCBIfam" id="NF004363">
    <property type="entry name" value="PRK05738.2-4"/>
    <property type="match status" value="1"/>
</dbReference>
<dbReference type="SUPFAM" id="SSF54189">
    <property type="entry name" value="Ribosomal proteins S24e, L23 and L15e"/>
    <property type="match status" value="1"/>
</dbReference>
<dbReference type="PROSITE" id="PS00050">
    <property type="entry name" value="RIBOSOMAL_L23"/>
    <property type="match status" value="1"/>
</dbReference>
<protein>
    <submittedName>
        <fullName evidence="6">LSU ribosomal protein L23p (L23Ae)</fullName>
    </submittedName>
</protein>
<dbReference type="FunFam" id="3.30.70.330:FF:000001">
    <property type="entry name" value="50S ribosomal protein L23"/>
    <property type="match status" value="1"/>
</dbReference>
<evidence type="ECO:0000313" key="6">
    <source>
        <dbReference type="EMBL" id="VAX27414.1"/>
    </source>
</evidence>
<keyword evidence="5" id="KW-0687">Ribonucleoprotein</keyword>
<evidence type="ECO:0000256" key="1">
    <source>
        <dbReference type="ARBA" id="ARBA00006700"/>
    </source>
</evidence>
<gene>
    <name evidence="6" type="ORF">MNBD_NITROSPIRAE01-2248</name>
</gene>
<dbReference type="GO" id="GO:0006412">
    <property type="term" value="P:translation"/>
    <property type="evidence" value="ECO:0007669"/>
    <property type="project" value="InterPro"/>
</dbReference>
<evidence type="ECO:0000256" key="4">
    <source>
        <dbReference type="ARBA" id="ARBA00022980"/>
    </source>
</evidence>
<evidence type="ECO:0000256" key="5">
    <source>
        <dbReference type="ARBA" id="ARBA00023274"/>
    </source>
</evidence>
<evidence type="ECO:0000256" key="3">
    <source>
        <dbReference type="ARBA" id="ARBA00022884"/>
    </source>
</evidence>
<dbReference type="NCBIfam" id="NF004359">
    <property type="entry name" value="PRK05738.1-3"/>
    <property type="match status" value="1"/>
</dbReference>
<dbReference type="HAMAP" id="MF_01369_B">
    <property type="entry name" value="Ribosomal_uL23_B"/>
    <property type="match status" value="1"/>
</dbReference>
<dbReference type="InterPro" id="IPR013025">
    <property type="entry name" value="Ribosomal_uL23-like"/>
</dbReference>
<dbReference type="Gene3D" id="3.30.70.330">
    <property type="match status" value="1"/>
</dbReference>
<proteinExistence type="inferred from homology"/>
<dbReference type="InterPro" id="IPR001014">
    <property type="entry name" value="Ribosomal_uL23_CS"/>
</dbReference>
<dbReference type="NCBIfam" id="NF004366">
    <property type="entry name" value="PRK05738.3-2"/>
    <property type="match status" value="1"/>
</dbReference>
<dbReference type="GO" id="GO:0019843">
    <property type="term" value="F:rRNA binding"/>
    <property type="evidence" value="ECO:0007669"/>
    <property type="project" value="UniProtKB-KW"/>
</dbReference>
<accession>A0A3B1CU84</accession>
<keyword evidence="3" id="KW-0694">RNA-binding</keyword>
<dbReference type="GO" id="GO:0005840">
    <property type="term" value="C:ribosome"/>
    <property type="evidence" value="ECO:0007669"/>
    <property type="project" value="UniProtKB-KW"/>
</dbReference>
<dbReference type="Pfam" id="PF00276">
    <property type="entry name" value="Ribosomal_L23"/>
    <property type="match status" value="1"/>
</dbReference>
<keyword evidence="4 6" id="KW-0689">Ribosomal protein</keyword>
<keyword evidence="2" id="KW-0699">rRNA-binding</keyword>
<dbReference type="GO" id="GO:1990904">
    <property type="term" value="C:ribonucleoprotein complex"/>
    <property type="evidence" value="ECO:0007669"/>
    <property type="project" value="UniProtKB-KW"/>
</dbReference>
<dbReference type="EMBL" id="UOGF01000028">
    <property type="protein sequence ID" value="VAX27414.1"/>
    <property type="molecule type" value="Genomic_DNA"/>
</dbReference>
<reference evidence="6" key="1">
    <citation type="submission" date="2018-06" db="EMBL/GenBank/DDBJ databases">
        <authorList>
            <person name="Zhirakovskaya E."/>
        </authorList>
    </citation>
    <scope>NUCLEOTIDE SEQUENCE</scope>
</reference>
<name>A0A3B1CU84_9ZZZZ</name>
<sequence>MSPYDLIIRPLVTEKSTALREQGNKVCFVVDQRANRSMIKSAIEETLNVKVEKVHVLNMVGKTKRLNRFEGKRPDWKKAIVTLKAGEKLDLFEG</sequence>
<dbReference type="AlphaFoldDB" id="A0A3B1CU84"/>
<organism evidence="6">
    <name type="scientific">hydrothermal vent metagenome</name>
    <dbReference type="NCBI Taxonomy" id="652676"/>
    <lineage>
        <taxon>unclassified sequences</taxon>
        <taxon>metagenomes</taxon>
        <taxon>ecological metagenomes</taxon>
    </lineage>
</organism>
<dbReference type="PANTHER" id="PTHR11620">
    <property type="entry name" value="60S RIBOSOMAL PROTEIN L23A"/>
    <property type="match status" value="1"/>
</dbReference>